<sequence>MMVPKGLCDEIDQMVKQFIWGSYNEVKKMTLVSWDSVCQPRVHGGLGLRHSMEHNTSFMMKRTEEIIAKIVGIPPPHPSAGPDRIIWRSSSTGSFSLKRAYDKLWKGVLNLKKPIWHLP</sequence>
<organism evidence="1 2">
    <name type="scientific">Gossypium arboreum</name>
    <name type="common">Tree cotton</name>
    <name type="synonym">Gossypium nanking</name>
    <dbReference type="NCBI Taxonomy" id="29729"/>
    <lineage>
        <taxon>Eukaryota</taxon>
        <taxon>Viridiplantae</taxon>
        <taxon>Streptophyta</taxon>
        <taxon>Embryophyta</taxon>
        <taxon>Tracheophyta</taxon>
        <taxon>Spermatophyta</taxon>
        <taxon>Magnoliopsida</taxon>
        <taxon>eudicotyledons</taxon>
        <taxon>Gunneridae</taxon>
        <taxon>Pentapetalae</taxon>
        <taxon>rosids</taxon>
        <taxon>malvids</taxon>
        <taxon>Malvales</taxon>
        <taxon>Malvaceae</taxon>
        <taxon>Malvoideae</taxon>
        <taxon>Gossypium</taxon>
    </lineage>
</organism>
<dbReference type="PANTHER" id="PTHR33116:SF86">
    <property type="entry name" value="REVERSE TRANSCRIPTASE DOMAIN-CONTAINING PROTEIN"/>
    <property type="match status" value="1"/>
</dbReference>
<protein>
    <submittedName>
        <fullName evidence="1">Uncharacterized protein</fullName>
    </submittedName>
</protein>
<keyword evidence="2" id="KW-1185">Reference proteome</keyword>
<proteinExistence type="predicted"/>
<dbReference type="PANTHER" id="PTHR33116">
    <property type="entry name" value="REVERSE TRANSCRIPTASE ZINC-BINDING DOMAIN-CONTAINING PROTEIN-RELATED-RELATED"/>
    <property type="match status" value="1"/>
</dbReference>
<gene>
    <name evidence="1" type="ORF">PVK06_039043</name>
</gene>
<evidence type="ECO:0000313" key="1">
    <source>
        <dbReference type="EMBL" id="KAK5784519.1"/>
    </source>
</evidence>
<name>A0ABR0N1U7_GOSAR</name>
<accession>A0ABR0N1U7</accession>
<dbReference type="Proteomes" id="UP001358586">
    <property type="component" value="Chromosome 11"/>
</dbReference>
<comment type="caution">
    <text evidence="1">The sequence shown here is derived from an EMBL/GenBank/DDBJ whole genome shotgun (WGS) entry which is preliminary data.</text>
</comment>
<reference evidence="1 2" key="1">
    <citation type="submission" date="2023-03" db="EMBL/GenBank/DDBJ databases">
        <title>WGS of Gossypium arboreum.</title>
        <authorList>
            <person name="Yu D."/>
        </authorList>
    </citation>
    <scope>NUCLEOTIDE SEQUENCE [LARGE SCALE GENOMIC DNA]</scope>
    <source>
        <tissue evidence="1">Leaf</tissue>
    </source>
</reference>
<evidence type="ECO:0000313" key="2">
    <source>
        <dbReference type="Proteomes" id="UP001358586"/>
    </source>
</evidence>
<dbReference type="EMBL" id="JARKNE010000011">
    <property type="protein sequence ID" value="KAK5784519.1"/>
    <property type="molecule type" value="Genomic_DNA"/>
</dbReference>